<dbReference type="InterPro" id="IPR051886">
    <property type="entry name" value="Seed_Dev/Stress_Resp_Reg"/>
</dbReference>
<dbReference type="GO" id="GO:0043565">
    <property type="term" value="F:sequence-specific DNA binding"/>
    <property type="evidence" value="ECO:0007669"/>
    <property type="project" value="InterPro"/>
</dbReference>
<evidence type="ECO:0000259" key="1">
    <source>
        <dbReference type="PROSITE" id="PS51806"/>
    </source>
</evidence>
<evidence type="ECO:0000313" key="2">
    <source>
        <dbReference type="EMBL" id="KAI3913401.1"/>
    </source>
</evidence>
<gene>
    <name evidence="2" type="ORF">MKW98_003880</name>
</gene>
<dbReference type="PANTHER" id="PTHR46354:SF7">
    <property type="entry name" value="PROTEIN DOG1-LIKE 1"/>
    <property type="match status" value="1"/>
</dbReference>
<dbReference type="AlphaFoldDB" id="A0AAD4XH22"/>
<dbReference type="PROSITE" id="PS51806">
    <property type="entry name" value="DOG1"/>
    <property type="match status" value="1"/>
</dbReference>
<evidence type="ECO:0000313" key="3">
    <source>
        <dbReference type="Proteomes" id="UP001202328"/>
    </source>
</evidence>
<protein>
    <recommendedName>
        <fullName evidence="1">DOG1 domain-containing protein</fullName>
    </recommendedName>
</protein>
<sequence length="249" mass="28384">MASSSDLARFHECYQNWMTQQQEDLGELIQVYNQKPIEEEKLISVIDKVVEHMREYNNKRSEFAIVDAPSFISPTWCPSIERSYLWIGGCRPSLGIRLLYWLCGSELETQLSEYLQGVIIGNVGELSADQLNLVSELQLRTIKEEGRLSNKMASFQEDIADNPLTGLAKNWDDPGTELNGQVERALDSHAKDLASILVDSDKLRLSNLKELLGILTPLQAVDYLIASIKLHIRVHQWGLRRDEHHRRAA</sequence>
<organism evidence="2 3">
    <name type="scientific">Papaver atlanticum</name>
    <dbReference type="NCBI Taxonomy" id="357466"/>
    <lineage>
        <taxon>Eukaryota</taxon>
        <taxon>Viridiplantae</taxon>
        <taxon>Streptophyta</taxon>
        <taxon>Embryophyta</taxon>
        <taxon>Tracheophyta</taxon>
        <taxon>Spermatophyta</taxon>
        <taxon>Magnoliopsida</taxon>
        <taxon>Ranunculales</taxon>
        <taxon>Papaveraceae</taxon>
        <taxon>Papaveroideae</taxon>
        <taxon>Papaver</taxon>
    </lineage>
</organism>
<name>A0AAD4XH22_9MAGN</name>
<dbReference type="PANTHER" id="PTHR46354">
    <property type="entry name" value="DOG1 DOMAIN-CONTAINING PROTEIN"/>
    <property type="match status" value="1"/>
</dbReference>
<dbReference type="Pfam" id="PF14144">
    <property type="entry name" value="DOG1"/>
    <property type="match status" value="1"/>
</dbReference>
<keyword evidence="3" id="KW-1185">Reference proteome</keyword>
<reference evidence="2" key="1">
    <citation type="submission" date="2022-04" db="EMBL/GenBank/DDBJ databases">
        <title>A functionally conserved STORR gene fusion in Papaver species that diverged 16.8 million years ago.</title>
        <authorList>
            <person name="Catania T."/>
        </authorList>
    </citation>
    <scope>NUCLEOTIDE SEQUENCE</scope>
    <source>
        <strain evidence="2">S-188037</strain>
    </source>
</reference>
<dbReference type="EMBL" id="JAJJMB010009474">
    <property type="protein sequence ID" value="KAI3913401.1"/>
    <property type="molecule type" value="Genomic_DNA"/>
</dbReference>
<feature type="domain" description="DOG1" evidence="1">
    <location>
        <begin position="7"/>
        <end position="244"/>
    </location>
</feature>
<dbReference type="InterPro" id="IPR025422">
    <property type="entry name" value="TGA_domain"/>
</dbReference>
<accession>A0AAD4XH22</accession>
<comment type="caution">
    <text evidence="2">The sequence shown here is derived from an EMBL/GenBank/DDBJ whole genome shotgun (WGS) entry which is preliminary data.</text>
</comment>
<dbReference type="GO" id="GO:0006351">
    <property type="term" value="P:DNA-templated transcription"/>
    <property type="evidence" value="ECO:0007669"/>
    <property type="project" value="InterPro"/>
</dbReference>
<dbReference type="Proteomes" id="UP001202328">
    <property type="component" value="Unassembled WGS sequence"/>
</dbReference>
<proteinExistence type="predicted"/>